<evidence type="ECO:0000313" key="2">
    <source>
        <dbReference type="Proteomes" id="UP001597286"/>
    </source>
</evidence>
<dbReference type="EMBL" id="JBHUFB010000019">
    <property type="protein sequence ID" value="MFD1814549.1"/>
    <property type="molecule type" value="Genomic_DNA"/>
</dbReference>
<dbReference type="RefSeq" id="WP_378487200.1">
    <property type="nucleotide sequence ID" value="NZ_JBHUFB010000019.1"/>
</dbReference>
<proteinExistence type="predicted"/>
<protein>
    <submittedName>
        <fullName evidence="1">Uncharacterized protein</fullName>
    </submittedName>
</protein>
<sequence>MRHRMVLVGSSVCDVVRTAGGCIFDRVSAGWDVLVLVADHPDTRALEILGARVLDLDTAYANVSEPFPQALAVCSDLIASDERVRREILDVLGGGYEKEGGGMDVTVWGESCPDELKDRFAPDEHRLSMAARVFKAQALAAAGCAVDTVAPTEAFRVDLLRPPGRSLLVSAS</sequence>
<dbReference type="Proteomes" id="UP001597286">
    <property type="component" value="Unassembled WGS sequence"/>
</dbReference>
<name>A0ABW4PA00_9NOCA</name>
<evidence type="ECO:0000313" key="1">
    <source>
        <dbReference type="EMBL" id="MFD1814549.1"/>
    </source>
</evidence>
<keyword evidence="2" id="KW-1185">Reference proteome</keyword>
<comment type="caution">
    <text evidence="1">The sequence shown here is derived from an EMBL/GenBank/DDBJ whole genome shotgun (WGS) entry which is preliminary data.</text>
</comment>
<reference evidence="2" key="1">
    <citation type="journal article" date="2019" name="Int. J. Syst. Evol. Microbiol.">
        <title>The Global Catalogue of Microorganisms (GCM) 10K type strain sequencing project: providing services to taxonomists for standard genome sequencing and annotation.</title>
        <authorList>
            <consortium name="The Broad Institute Genomics Platform"/>
            <consortium name="The Broad Institute Genome Sequencing Center for Infectious Disease"/>
            <person name="Wu L."/>
            <person name="Ma J."/>
        </authorList>
    </citation>
    <scope>NUCLEOTIDE SEQUENCE [LARGE SCALE GENOMIC DNA]</scope>
    <source>
        <strain evidence="2">DT72</strain>
    </source>
</reference>
<accession>A0ABW4PA00</accession>
<organism evidence="1 2">
    <name type="scientific">Rhodococcus gannanensis</name>
    <dbReference type="NCBI Taxonomy" id="1960308"/>
    <lineage>
        <taxon>Bacteria</taxon>
        <taxon>Bacillati</taxon>
        <taxon>Actinomycetota</taxon>
        <taxon>Actinomycetes</taxon>
        <taxon>Mycobacteriales</taxon>
        <taxon>Nocardiaceae</taxon>
        <taxon>Rhodococcus</taxon>
    </lineage>
</organism>
<gene>
    <name evidence="1" type="ORF">ACFSJG_20225</name>
</gene>